<accession>A0A8M1KPB4</accession>
<name>A0A8M1KPB4_CLUHA</name>
<dbReference type="SMART" id="SM00750">
    <property type="entry name" value="KIND"/>
    <property type="match status" value="1"/>
</dbReference>
<dbReference type="PANTHER" id="PTHR21345:SF9">
    <property type="entry name" value="KIND DOMAIN-CONTAINING PROTEIN"/>
    <property type="match status" value="1"/>
</dbReference>
<dbReference type="AlphaFoldDB" id="A0A8M1KPB4"/>
<reference evidence="16" key="1">
    <citation type="submission" date="2025-08" db="UniProtKB">
        <authorList>
            <consortium name="RefSeq"/>
        </authorList>
    </citation>
    <scope>IDENTIFICATION</scope>
</reference>
<dbReference type="GO" id="GO:0048193">
    <property type="term" value="P:Golgi vesicle transport"/>
    <property type="evidence" value="ECO:0007669"/>
    <property type="project" value="TreeGrafter"/>
</dbReference>
<dbReference type="RefSeq" id="XP_042563544.1">
    <property type="nucleotide sequence ID" value="XM_042707610.1"/>
</dbReference>
<proteinExistence type="inferred from homology"/>
<dbReference type="GO" id="GO:0015031">
    <property type="term" value="P:protein transport"/>
    <property type="evidence" value="ECO:0007669"/>
    <property type="project" value="UniProtKB-KW"/>
</dbReference>
<dbReference type="GeneID" id="105904283"/>
<dbReference type="GO" id="GO:0008017">
    <property type="term" value="F:microtubule binding"/>
    <property type="evidence" value="ECO:0007669"/>
    <property type="project" value="TreeGrafter"/>
</dbReference>
<comment type="subcellular location">
    <subcellularLocation>
        <location evidence="3">Cell membrane</location>
        <topology evidence="3">Peripheral membrane protein</topology>
        <orientation evidence="3">Cytoplasmic side</orientation>
    </subcellularLocation>
    <subcellularLocation>
        <location evidence="2">Cytoplasm</location>
        <location evidence="2">Cytoskeleton</location>
    </subcellularLocation>
    <subcellularLocation>
        <location evidence="1">Cytoplasmic vesicle membrane</location>
        <topology evidence="1">Peripheral membrane protein</topology>
        <orientation evidence="1">Cytoplasmic side</orientation>
    </subcellularLocation>
</comment>
<keyword evidence="12" id="KW-0206">Cytoskeleton</keyword>
<keyword evidence="15" id="KW-1185">Reference proteome</keyword>
<dbReference type="GO" id="GO:0051639">
    <property type="term" value="P:actin filament network formation"/>
    <property type="evidence" value="ECO:0007669"/>
    <property type="project" value="TreeGrafter"/>
</dbReference>
<dbReference type="InterPro" id="IPR029901">
    <property type="entry name" value="Spire"/>
</dbReference>
<keyword evidence="10" id="KW-0472">Membrane</keyword>
<evidence type="ECO:0000256" key="10">
    <source>
        <dbReference type="ARBA" id="ARBA00023136"/>
    </source>
</evidence>
<dbReference type="OrthoDB" id="10043757at2759"/>
<evidence type="ECO:0000256" key="12">
    <source>
        <dbReference type="ARBA" id="ARBA00023212"/>
    </source>
</evidence>
<evidence type="ECO:0000256" key="8">
    <source>
        <dbReference type="ARBA" id="ARBA00022737"/>
    </source>
</evidence>
<keyword evidence="6" id="KW-1003">Cell membrane</keyword>
<evidence type="ECO:0000256" key="3">
    <source>
        <dbReference type="ARBA" id="ARBA00004413"/>
    </source>
</evidence>
<dbReference type="KEGG" id="char:105904283"/>
<dbReference type="GO" id="GO:0030041">
    <property type="term" value="P:actin filament polymerization"/>
    <property type="evidence" value="ECO:0007669"/>
    <property type="project" value="TreeGrafter"/>
</dbReference>
<evidence type="ECO:0000256" key="5">
    <source>
        <dbReference type="ARBA" id="ARBA00022448"/>
    </source>
</evidence>
<dbReference type="Proteomes" id="UP000515152">
    <property type="component" value="Chromosome 4"/>
</dbReference>
<dbReference type="GO" id="GO:0005886">
    <property type="term" value="C:plasma membrane"/>
    <property type="evidence" value="ECO:0007669"/>
    <property type="project" value="UniProtKB-SubCell"/>
</dbReference>
<gene>
    <name evidence="16" type="primary">zgc:114123</name>
</gene>
<evidence type="ECO:0000313" key="15">
    <source>
        <dbReference type="Proteomes" id="UP000515152"/>
    </source>
</evidence>
<dbReference type="PANTHER" id="PTHR21345">
    <property type="entry name" value="SPIRE"/>
    <property type="match status" value="1"/>
</dbReference>
<keyword evidence="11" id="KW-0009">Actin-binding</keyword>
<dbReference type="Pfam" id="PF16474">
    <property type="entry name" value="KIND"/>
    <property type="match status" value="2"/>
</dbReference>
<keyword evidence="13" id="KW-0968">Cytoplasmic vesicle</keyword>
<dbReference type="GO" id="GO:0045010">
    <property type="term" value="P:actin nucleation"/>
    <property type="evidence" value="ECO:0007669"/>
    <property type="project" value="InterPro"/>
</dbReference>
<evidence type="ECO:0000256" key="4">
    <source>
        <dbReference type="ARBA" id="ARBA00010956"/>
    </source>
</evidence>
<evidence type="ECO:0000256" key="1">
    <source>
        <dbReference type="ARBA" id="ARBA00004180"/>
    </source>
</evidence>
<keyword evidence="8" id="KW-0677">Repeat</keyword>
<dbReference type="GO" id="GO:0036089">
    <property type="term" value="P:cleavage furrow formation"/>
    <property type="evidence" value="ECO:0007669"/>
    <property type="project" value="TreeGrafter"/>
</dbReference>
<keyword evidence="9" id="KW-0653">Protein transport</keyword>
<evidence type="ECO:0000256" key="13">
    <source>
        <dbReference type="ARBA" id="ARBA00023329"/>
    </source>
</evidence>
<dbReference type="PROSITE" id="PS51377">
    <property type="entry name" value="KIND"/>
    <property type="match status" value="1"/>
</dbReference>
<keyword evidence="5" id="KW-0813">Transport</keyword>
<dbReference type="GO" id="GO:0005856">
    <property type="term" value="C:cytoskeleton"/>
    <property type="evidence" value="ECO:0007669"/>
    <property type="project" value="UniProtKB-SubCell"/>
</dbReference>
<dbReference type="GO" id="GO:0040038">
    <property type="term" value="P:polar body extrusion after meiotic divisions"/>
    <property type="evidence" value="ECO:0007669"/>
    <property type="project" value="TreeGrafter"/>
</dbReference>
<evidence type="ECO:0000256" key="9">
    <source>
        <dbReference type="ARBA" id="ARBA00022927"/>
    </source>
</evidence>
<feature type="domain" description="KIND" evidence="14">
    <location>
        <begin position="13"/>
        <end position="177"/>
    </location>
</feature>
<dbReference type="GO" id="GO:0003779">
    <property type="term" value="F:actin binding"/>
    <property type="evidence" value="ECO:0007669"/>
    <property type="project" value="UniProtKB-KW"/>
</dbReference>
<dbReference type="InterPro" id="IPR011019">
    <property type="entry name" value="KIND_dom"/>
</dbReference>
<evidence type="ECO:0000256" key="2">
    <source>
        <dbReference type="ARBA" id="ARBA00004245"/>
    </source>
</evidence>
<dbReference type="GO" id="GO:0051295">
    <property type="term" value="P:establishment of meiotic spindle localization"/>
    <property type="evidence" value="ECO:0007669"/>
    <property type="project" value="TreeGrafter"/>
</dbReference>
<dbReference type="GO" id="GO:0030659">
    <property type="term" value="C:cytoplasmic vesicle membrane"/>
    <property type="evidence" value="ECO:0007669"/>
    <property type="project" value="UniProtKB-SubCell"/>
</dbReference>
<protein>
    <submittedName>
        <fullName evidence="16">LOW QUALITY PROTEIN: protein spire homolog 1</fullName>
    </submittedName>
</protein>
<comment type="similarity">
    <text evidence="4">Belongs to the spire family.</text>
</comment>
<evidence type="ECO:0000259" key="14">
    <source>
        <dbReference type="PROSITE" id="PS51377"/>
    </source>
</evidence>
<evidence type="ECO:0000256" key="6">
    <source>
        <dbReference type="ARBA" id="ARBA00022475"/>
    </source>
</evidence>
<dbReference type="GO" id="GO:0005938">
    <property type="term" value="C:cell cortex"/>
    <property type="evidence" value="ECO:0007669"/>
    <property type="project" value="TreeGrafter"/>
</dbReference>
<evidence type="ECO:0000313" key="16">
    <source>
        <dbReference type="RefSeq" id="XP_042563544.1"/>
    </source>
</evidence>
<evidence type="ECO:0000256" key="11">
    <source>
        <dbReference type="ARBA" id="ARBA00023203"/>
    </source>
</evidence>
<sequence length="615" mass="69700">MESSVCVPNTCHISLNEILDLHEHPVTEEQAWALCYQLCTLLVRDDSSGSVVHNEAPHTPRLPGPEAILFSNDGSVCLKDAFVFGREDQVIEQLGRLIYDCLDWGLENHVERDLHDALAHLVCRMAKVNPLTDESIQAVYTLVEVIQVCEDRLGDSTQAAHHYKTVCSLLFSESIELYHCIQIHKSSSKSLQTLLEPDTSLVSHSGLNQPGAWNDVVQELRMGKTLSSFQRTFPSSAYHPPEKQFPFDQLKQDIECKQYTLRKVQLDKTGENCFKKMDPFDTIIEAIRSSPKLRPVSERKLREKPEEEPCLHERLMNVIRTTDPQELFASCKRRRPVPGICVHLALTRLFSICVCATVQCADDSLRVLSDRVESPAHQIPSRCIAPSVFHYQDGRGLAAHLQHVSSTEFSQPASISCLRLTSGLTITRTKRRALSLGSYPDLKRSRRDSAIGSVPVTIAMFMYRHQTKMNAELKTIYVNSPGKWQVCSCCFKRSQFFTWHNTCSRCTRVVCPSCCVKMQVPYNWCMDLPIAFFRKIVLSRSAEGDHSHFWRERLSWDCTKVPLVLEPLVLGSSSQHSLAMRGWHSQDICTECQCLLEEICDSEAFVNLVSGTQEI</sequence>
<organism evidence="15 16">
    <name type="scientific">Clupea harengus</name>
    <name type="common">Atlantic herring</name>
    <dbReference type="NCBI Taxonomy" id="7950"/>
    <lineage>
        <taxon>Eukaryota</taxon>
        <taxon>Metazoa</taxon>
        <taxon>Chordata</taxon>
        <taxon>Craniata</taxon>
        <taxon>Vertebrata</taxon>
        <taxon>Euteleostomi</taxon>
        <taxon>Actinopterygii</taxon>
        <taxon>Neopterygii</taxon>
        <taxon>Teleostei</taxon>
        <taxon>Clupei</taxon>
        <taxon>Clupeiformes</taxon>
        <taxon>Clupeoidei</taxon>
        <taxon>Clupeidae</taxon>
        <taxon>Clupea</taxon>
    </lineage>
</organism>
<evidence type="ECO:0000256" key="7">
    <source>
        <dbReference type="ARBA" id="ARBA00022490"/>
    </source>
</evidence>
<keyword evidence="7" id="KW-0963">Cytoplasm</keyword>